<keyword evidence="5" id="KW-1185">Reference proteome</keyword>
<dbReference type="InterPro" id="IPR012337">
    <property type="entry name" value="RNaseH-like_sf"/>
</dbReference>
<dbReference type="InterPro" id="IPR050951">
    <property type="entry name" value="Retrovirus_Pol_polyprotein"/>
</dbReference>
<reference evidence="3" key="1">
    <citation type="submission" date="2021-02" db="EMBL/GenBank/DDBJ databases">
        <authorList>
            <person name="Nowell W R."/>
        </authorList>
    </citation>
    <scope>NUCLEOTIDE SEQUENCE</scope>
</reference>
<dbReference type="InterPro" id="IPR043502">
    <property type="entry name" value="DNA/RNA_pol_sf"/>
</dbReference>
<dbReference type="SUPFAM" id="SSF56672">
    <property type="entry name" value="DNA/RNA polymerases"/>
    <property type="match status" value="1"/>
</dbReference>
<dbReference type="GO" id="GO:0003676">
    <property type="term" value="F:nucleic acid binding"/>
    <property type="evidence" value="ECO:0007669"/>
    <property type="project" value="InterPro"/>
</dbReference>
<feature type="domain" description="Integrase catalytic" evidence="2">
    <location>
        <begin position="231"/>
        <end position="348"/>
    </location>
</feature>
<dbReference type="Pfam" id="PF17919">
    <property type="entry name" value="RT_RNaseH_2"/>
    <property type="match status" value="1"/>
</dbReference>
<dbReference type="AlphaFoldDB" id="A0A814TXE0"/>
<dbReference type="GO" id="GO:0003824">
    <property type="term" value="F:catalytic activity"/>
    <property type="evidence" value="ECO:0007669"/>
    <property type="project" value="UniProtKB-KW"/>
</dbReference>
<dbReference type="EMBL" id="CAJNOJ010000189">
    <property type="protein sequence ID" value="CAF1266328.1"/>
    <property type="molecule type" value="Genomic_DNA"/>
</dbReference>
<dbReference type="Gene3D" id="3.30.420.10">
    <property type="entry name" value="Ribonuclease H-like superfamily/Ribonuclease H"/>
    <property type="match status" value="1"/>
</dbReference>
<dbReference type="EMBL" id="CAJNOR010001583">
    <property type="protein sequence ID" value="CAF1167537.1"/>
    <property type="molecule type" value="Genomic_DNA"/>
</dbReference>
<dbReference type="InterPro" id="IPR041577">
    <property type="entry name" value="RT_RNaseH_2"/>
</dbReference>
<proteinExistence type="predicted"/>
<evidence type="ECO:0000313" key="3">
    <source>
        <dbReference type="EMBL" id="CAF1167537.1"/>
    </source>
</evidence>
<dbReference type="PANTHER" id="PTHR37984">
    <property type="entry name" value="PROTEIN CBG26694"/>
    <property type="match status" value="1"/>
</dbReference>
<evidence type="ECO:0000313" key="5">
    <source>
        <dbReference type="Proteomes" id="UP000663828"/>
    </source>
</evidence>
<accession>A0A814TXE0</accession>
<comment type="caution">
    <text evidence="3">The sequence shown here is derived from an EMBL/GenBank/DDBJ whole genome shotgun (WGS) entry which is preliminary data.</text>
</comment>
<dbReference type="GO" id="GO:0015074">
    <property type="term" value="P:DNA integration"/>
    <property type="evidence" value="ECO:0007669"/>
    <property type="project" value="InterPro"/>
</dbReference>
<dbReference type="InterPro" id="IPR036397">
    <property type="entry name" value="RNaseH_sf"/>
</dbReference>
<dbReference type="Proteomes" id="UP000663828">
    <property type="component" value="Unassembled WGS sequence"/>
</dbReference>
<name>A0A814TXE0_ADIRI</name>
<dbReference type="Pfam" id="PF17921">
    <property type="entry name" value="Integrase_H2C2"/>
    <property type="match status" value="1"/>
</dbReference>
<keyword evidence="1" id="KW-0511">Multifunctional enzyme</keyword>
<dbReference type="FunFam" id="1.10.340.70:FF:000001">
    <property type="entry name" value="Retrovirus-related Pol polyprotein from transposon gypsy-like Protein"/>
    <property type="match status" value="1"/>
</dbReference>
<dbReference type="PANTHER" id="PTHR37984:SF5">
    <property type="entry name" value="PROTEIN NYNRIN-LIKE"/>
    <property type="match status" value="1"/>
</dbReference>
<evidence type="ECO:0000313" key="4">
    <source>
        <dbReference type="EMBL" id="CAF1266328.1"/>
    </source>
</evidence>
<dbReference type="InterPro" id="IPR001584">
    <property type="entry name" value="Integrase_cat-core"/>
</dbReference>
<dbReference type="Proteomes" id="UP000663852">
    <property type="component" value="Unassembled WGS sequence"/>
</dbReference>
<dbReference type="Gene3D" id="1.10.340.70">
    <property type="match status" value="1"/>
</dbReference>
<organism evidence="3 5">
    <name type="scientific">Adineta ricciae</name>
    <name type="common">Rotifer</name>
    <dbReference type="NCBI Taxonomy" id="249248"/>
    <lineage>
        <taxon>Eukaryota</taxon>
        <taxon>Metazoa</taxon>
        <taxon>Spiralia</taxon>
        <taxon>Gnathifera</taxon>
        <taxon>Rotifera</taxon>
        <taxon>Eurotatoria</taxon>
        <taxon>Bdelloidea</taxon>
        <taxon>Adinetida</taxon>
        <taxon>Adinetidae</taxon>
        <taxon>Adineta</taxon>
    </lineage>
</organism>
<sequence length="429" mass="49831">MPEPLLKLLRYNQNSTSCYLIEWNDDCATVFNTLKQRPVSLPMMQASNFSYPLILELDACEYGIGCVLTQKYDKHKYVIAYASRTFNTVERNYSAVEREALAINQAKHAPYVLVNNLLYKVRHFNTYTDHRILGNKYLLVISKSLQQPLLQLAHDHPTVGHAGRLKTLHRLSSRVYWPLMRNDIFNYIQSCSTSQQYKYDNSPKANPMQLHTVLRPWHTIGIAIMGPFPPTFRQKRFLYGAPIYILSDNGPQFISTLFNEVCKDLGITRKFTANYHPQTNMTKRVNRNLKTLIAMYTQKSPGLWDKELQKSAFAIRMSINELIGNTPAYLNFGRDPLMTPLDLLLNKPTTNTSVITPEYKFLQQYRYELALTLRNTYELVREYSLVQKFSQKNKYNKHTSQRQFFVGDLVWIQIPTPQIDNTIGTITSK</sequence>
<dbReference type="OrthoDB" id="775972at2759"/>
<evidence type="ECO:0000256" key="1">
    <source>
        <dbReference type="ARBA" id="ARBA00023268"/>
    </source>
</evidence>
<dbReference type="InterPro" id="IPR041588">
    <property type="entry name" value="Integrase_H2C2"/>
</dbReference>
<dbReference type="SUPFAM" id="SSF53098">
    <property type="entry name" value="Ribonuclease H-like"/>
    <property type="match status" value="1"/>
</dbReference>
<dbReference type="PROSITE" id="PS50994">
    <property type="entry name" value="INTEGRASE"/>
    <property type="match status" value="1"/>
</dbReference>
<gene>
    <name evidence="4" type="ORF">EDS130_LOCUS28792</name>
    <name evidence="3" type="ORF">XAT740_LOCUS21837</name>
</gene>
<evidence type="ECO:0000259" key="2">
    <source>
        <dbReference type="PROSITE" id="PS50994"/>
    </source>
</evidence>
<protein>
    <recommendedName>
        <fullName evidence="2">Integrase catalytic domain-containing protein</fullName>
    </recommendedName>
</protein>